<feature type="region of interest" description="Disordered" evidence="1">
    <location>
        <begin position="237"/>
        <end position="311"/>
    </location>
</feature>
<sequence length="341" mass="39832">MGVTIASSRGSSRFSPNSSYWEISMARRNVYDDANPFAPELKRAKMKPSPVVVDVVRKVKPTFERLKMRLHGMDAYTRHKQFINNYVLFHRGSTSKIQRDTSNDKNDFDIIRENHRFLWDDGAEQSSDPIKTWESNLAKKYYDKLFKEYCIADLSQYKQNRVALRWRTEKEVFSSKGQFECGSKHCQRRDDLSTWEVNFAYLEQGERKNALVKIRLCPECSSKLNFHSQKRLIKREKKAVKEEQQSIAEEKKRKPSKKIKKHKKRSHSSSESTDSLPDIEPSSSGQVKQETSDEQKGKDTETSQKKALQEASEIWTKKTAVVDAEKTVEDEFDEFFDDLFL</sequence>
<dbReference type="InterPro" id="IPR019129">
    <property type="entry name" value="Folate-sensitive_fs_Fra10Ac1"/>
</dbReference>
<dbReference type="WBParaSite" id="jg25606">
    <property type="protein sequence ID" value="jg25606"/>
    <property type="gene ID" value="jg25606"/>
</dbReference>
<feature type="compositionally biased region" description="Basic residues" evidence="1">
    <location>
        <begin position="253"/>
        <end position="267"/>
    </location>
</feature>
<reference evidence="3" key="1">
    <citation type="submission" date="2022-11" db="UniProtKB">
        <authorList>
            <consortium name="WormBaseParasite"/>
        </authorList>
    </citation>
    <scope>IDENTIFICATION</scope>
</reference>
<dbReference type="InterPro" id="IPR050645">
    <property type="entry name" value="Histidine_acid_phosphatase"/>
</dbReference>
<dbReference type="Proteomes" id="UP000887574">
    <property type="component" value="Unplaced"/>
</dbReference>
<keyword evidence="2" id="KW-1185">Reference proteome</keyword>
<dbReference type="Pfam" id="PF09725">
    <property type="entry name" value="Fra10Ac1"/>
    <property type="match status" value="1"/>
</dbReference>
<feature type="compositionally biased region" description="Basic and acidic residues" evidence="1">
    <location>
        <begin position="239"/>
        <end position="252"/>
    </location>
</feature>
<evidence type="ECO:0000256" key="1">
    <source>
        <dbReference type="SAM" id="MobiDB-lite"/>
    </source>
</evidence>
<feature type="compositionally biased region" description="Basic and acidic residues" evidence="1">
    <location>
        <begin position="290"/>
        <end position="308"/>
    </location>
</feature>
<organism evidence="2 3">
    <name type="scientific">Ditylenchus dipsaci</name>
    <dbReference type="NCBI Taxonomy" id="166011"/>
    <lineage>
        <taxon>Eukaryota</taxon>
        <taxon>Metazoa</taxon>
        <taxon>Ecdysozoa</taxon>
        <taxon>Nematoda</taxon>
        <taxon>Chromadorea</taxon>
        <taxon>Rhabditida</taxon>
        <taxon>Tylenchina</taxon>
        <taxon>Tylenchomorpha</taxon>
        <taxon>Sphaerularioidea</taxon>
        <taxon>Anguinidae</taxon>
        <taxon>Anguininae</taxon>
        <taxon>Ditylenchus</taxon>
    </lineage>
</organism>
<evidence type="ECO:0000313" key="2">
    <source>
        <dbReference type="Proteomes" id="UP000887574"/>
    </source>
</evidence>
<dbReference type="GO" id="GO:0016791">
    <property type="term" value="F:phosphatase activity"/>
    <property type="evidence" value="ECO:0007669"/>
    <property type="project" value="TreeGrafter"/>
</dbReference>
<dbReference type="PANTHER" id="PTHR11567">
    <property type="entry name" value="ACID PHOSPHATASE-RELATED"/>
    <property type="match status" value="1"/>
</dbReference>
<proteinExistence type="predicted"/>
<name>A0A915E1Y0_9BILA</name>
<protein>
    <submittedName>
        <fullName evidence="3">Protein FRA10AC1</fullName>
    </submittedName>
</protein>
<dbReference type="AlphaFoldDB" id="A0A915E1Y0"/>
<accession>A0A915E1Y0</accession>
<evidence type="ECO:0000313" key="3">
    <source>
        <dbReference type="WBParaSite" id="jg25606"/>
    </source>
</evidence>
<dbReference type="PANTHER" id="PTHR11567:SF25">
    <property type="entry name" value="PROTEIN FRA10AC1"/>
    <property type="match status" value="1"/>
</dbReference>